<comment type="caution">
    <text evidence="2">The sequence shown here is derived from an EMBL/GenBank/DDBJ whole genome shotgun (WGS) entry which is preliminary data.</text>
</comment>
<sequence length="76" mass="8232">MTGPSHDDDGEADGPPPRQRVERARGARRARLTPAPGTDPAPESAVPGAHDEREGGPAPKARPEDDRITRERPPHW</sequence>
<reference evidence="2 3" key="1">
    <citation type="submission" date="2019-11" db="EMBL/GenBank/DDBJ databases">
        <title>Agromyces kandeliae sp. nov., isolated from mangrove soil.</title>
        <authorList>
            <person name="Wang R."/>
        </authorList>
    </citation>
    <scope>NUCLEOTIDE SEQUENCE [LARGE SCALE GENOMIC DNA]</scope>
    <source>
        <strain evidence="2 3">JCM 11433</strain>
    </source>
</reference>
<feature type="region of interest" description="Disordered" evidence="1">
    <location>
        <begin position="1"/>
        <end position="76"/>
    </location>
</feature>
<protein>
    <submittedName>
        <fullName evidence="2">Uncharacterized protein</fullName>
    </submittedName>
</protein>
<feature type="compositionally biased region" description="Basic and acidic residues" evidence="1">
    <location>
        <begin position="49"/>
        <end position="76"/>
    </location>
</feature>
<evidence type="ECO:0000313" key="3">
    <source>
        <dbReference type="Proteomes" id="UP000433071"/>
    </source>
</evidence>
<accession>A0A6I3MAA7</accession>
<dbReference type="EMBL" id="WMLB01000043">
    <property type="protein sequence ID" value="MTH70254.1"/>
    <property type="molecule type" value="Genomic_DNA"/>
</dbReference>
<keyword evidence="3" id="KW-1185">Reference proteome</keyword>
<gene>
    <name evidence="2" type="ORF">GJ743_17970</name>
</gene>
<dbReference type="OrthoDB" id="4991543at2"/>
<evidence type="ECO:0000313" key="2">
    <source>
        <dbReference type="EMBL" id="MTH70254.1"/>
    </source>
</evidence>
<dbReference type="AlphaFoldDB" id="A0A6I3MAA7"/>
<evidence type="ECO:0000256" key="1">
    <source>
        <dbReference type="SAM" id="MobiDB-lite"/>
    </source>
</evidence>
<name>A0A6I3MAA7_9MICO</name>
<dbReference type="Proteomes" id="UP000433071">
    <property type="component" value="Unassembled WGS sequence"/>
</dbReference>
<organism evidence="2 3">
    <name type="scientific">Agromyces bracchium</name>
    <dbReference type="NCBI Taxonomy" id="88376"/>
    <lineage>
        <taxon>Bacteria</taxon>
        <taxon>Bacillati</taxon>
        <taxon>Actinomycetota</taxon>
        <taxon>Actinomycetes</taxon>
        <taxon>Micrococcales</taxon>
        <taxon>Microbacteriaceae</taxon>
        <taxon>Agromyces</taxon>
    </lineage>
</organism>
<dbReference type="RefSeq" id="WP_155053273.1">
    <property type="nucleotide sequence ID" value="NZ_BAAAIB010000004.1"/>
</dbReference>
<proteinExistence type="predicted"/>